<accession>A0ABQ1MWI8</accession>
<evidence type="ECO:0000313" key="6">
    <source>
        <dbReference type="EMBL" id="GGC47797.1"/>
    </source>
</evidence>
<dbReference type="InterPro" id="IPR000866">
    <property type="entry name" value="AhpC/TSA"/>
</dbReference>
<evidence type="ECO:0000256" key="2">
    <source>
        <dbReference type="ARBA" id="ARBA00022748"/>
    </source>
</evidence>
<dbReference type="Gene3D" id="3.40.30.10">
    <property type="entry name" value="Glutaredoxin"/>
    <property type="match status" value="1"/>
</dbReference>
<evidence type="ECO:0000256" key="4">
    <source>
        <dbReference type="ARBA" id="ARBA00023284"/>
    </source>
</evidence>
<evidence type="ECO:0000256" key="1">
    <source>
        <dbReference type="ARBA" id="ARBA00004196"/>
    </source>
</evidence>
<dbReference type="Proteomes" id="UP000597338">
    <property type="component" value="Unassembled WGS sequence"/>
</dbReference>
<sequence length="481" mass="55034">MNHFLSALLCSVVLLSHHPSRGQTFYDPSPLTVRIGEALPESFYDEIHHAVDTSTGKDTAVKLSDYRDKLIILDFWANWCKPCIGSLIKLDSISRKLDDDRFVVLAVTQQPREMIEPVLDRFHWELLSIVSDTMLSQIFPHAGLPHQVWIKDGKVFAVPKWHFATAENILKTLSGERPYMLSNIQDLALDPLRPMFKGTNGATGLWFEHKYARIARNVPDYRVESVKYVLKGDTTILYCNAQPIEQLFYQAYEKQIFPHLGWEDGQGLIWQISDSLREKLFGNRPQLLASNTPQDDSAYLAWRDANLYGYELRYPERLAEKEARYFMQQDLNAFFGTYLGLNAKIGPGPKHRYGVLCLLGTKAEALHLLTKGLDEDRKADTSEYHFKNARYHTQFVLSMVGVAAWHAKDGGFTAPVVDSTGIDGNTVVSIHFPKAMRTGWTLARINRELKRYGMYIRPEERNVPVVYITERKGIKDLLSTY</sequence>
<dbReference type="SUPFAM" id="SSF52833">
    <property type="entry name" value="Thioredoxin-like"/>
    <property type="match status" value="1"/>
</dbReference>
<dbReference type="RefSeq" id="WP_188753724.1">
    <property type="nucleotide sequence ID" value="NZ_BMIK01000028.1"/>
</dbReference>
<evidence type="ECO:0000313" key="7">
    <source>
        <dbReference type="Proteomes" id="UP000597338"/>
    </source>
</evidence>
<dbReference type="EMBL" id="BMIK01000028">
    <property type="protein sequence ID" value="GGC47797.1"/>
    <property type="molecule type" value="Genomic_DNA"/>
</dbReference>
<dbReference type="PANTHER" id="PTHR42852">
    <property type="entry name" value="THIOL:DISULFIDE INTERCHANGE PROTEIN DSBE"/>
    <property type="match status" value="1"/>
</dbReference>
<dbReference type="PANTHER" id="PTHR42852:SF6">
    <property type="entry name" value="THIOL:DISULFIDE INTERCHANGE PROTEIN DSBE"/>
    <property type="match status" value="1"/>
</dbReference>
<gene>
    <name evidence="6" type="ORF">GCM10011386_44930</name>
</gene>
<comment type="caution">
    <text evidence="6">The sequence shown here is derived from an EMBL/GenBank/DDBJ whole genome shotgun (WGS) entry which is preliminary data.</text>
</comment>
<dbReference type="InterPro" id="IPR036249">
    <property type="entry name" value="Thioredoxin-like_sf"/>
</dbReference>
<evidence type="ECO:0000259" key="5">
    <source>
        <dbReference type="PROSITE" id="PS51352"/>
    </source>
</evidence>
<organism evidence="6 7">
    <name type="scientific">Parapedobacter defluvii</name>
    <dbReference type="NCBI Taxonomy" id="2045106"/>
    <lineage>
        <taxon>Bacteria</taxon>
        <taxon>Pseudomonadati</taxon>
        <taxon>Bacteroidota</taxon>
        <taxon>Sphingobacteriia</taxon>
        <taxon>Sphingobacteriales</taxon>
        <taxon>Sphingobacteriaceae</taxon>
        <taxon>Parapedobacter</taxon>
    </lineage>
</organism>
<feature type="domain" description="Thioredoxin" evidence="5">
    <location>
        <begin position="33"/>
        <end position="178"/>
    </location>
</feature>
<keyword evidence="4" id="KW-0676">Redox-active center</keyword>
<dbReference type="InterPro" id="IPR050553">
    <property type="entry name" value="Thioredoxin_ResA/DsbE_sf"/>
</dbReference>
<proteinExistence type="predicted"/>
<protein>
    <recommendedName>
        <fullName evidence="5">Thioredoxin domain-containing protein</fullName>
    </recommendedName>
</protein>
<dbReference type="Pfam" id="PF00578">
    <property type="entry name" value="AhpC-TSA"/>
    <property type="match status" value="1"/>
</dbReference>
<reference evidence="7" key="1">
    <citation type="journal article" date="2019" name="Int. J. Syst. Evol. Microbiol.">
        <title>The Global Catalogue of Microorganisms (GCM) 10K type strain sequencing project: providing services to taxonomists for standard genome sequencing and annotation.</title>
        <authorList>
            <consortium name="The Broad Institute Genomics Platform"/>
            <consortium name="The Broad Institute Genome Sequencing Center for Infectious Disease"/>
            <person name="Wu L."/>
            <person name="Ma J."/>
        </authorList>
    </citation>
    <scope>NUCLEOTIDE SEQUENCE [LARGE SCALE GENOMIC DNA]</scope>
    <source>
        <strain evidence="7">CGMCC 1.15342</strain>
    </source>
</reference>
<comment type="subcellular location">
    <subcellularLocation>
        <location evidence="1">Cell envelope</location>
    </subcellularLocation>
</comment>
<dbReference type="PROSITE" id="PS51352">
    <property type="entry name" value="THIOREDOXIN_2"/>
    <property type="match status" value="1"/>
</dbReference>
<dbReference type="InterPro" id="IPR013766">
    <property type="entry name" value="Thioredoxin_domain"/>
</dbReference>
<keyword evidence="7" id="KW-1185">Reference proteome</keyword>
<name>A0ABQ1MWI8_9SPHI</name>
<dbReference type="CDD" id="cd02966">
    <property type="entry name" value="TlpA_like_family"/>
    <property type="match status" value="1"/>
</dbReference>
<keyword evidence="2" id="KW-0201">Cytochrome c-type biogenesis</keyword>
<evidence type="ECO:0000256" key="3">
    <source>
        <dbReference type="ARBA" id="ARBA00023157"/>
    </source>
</evidence>
<keyword evidence="3" id="KW-1015">Disulfide bond</keyword>